<keyword evidence="8" id="KW-1185">Reference proteome</keyword>
<feature type="transmembrane region" description="Helical" evidence="5">
    <location>
        <begin position="71"/>
        <end position="93"/>
    </location>
</feature>
<dbReference type="PANTHER" id="PTHR31234">
    <property type="entry name" value="LATE EMBRYOGENESIS ABUNDANT (LEA) HYDROXYPROLINE-RICH GLYCOPROTEIN FAMILY"/>
    <property type="match status" value="1"/>
</dbReference>
<dbReference type="Proteomes" id="UP001141806">
    <property type="component" value="Unassembled WGS sequence"/>
</dbReference>
<accession>A0A9Q0L079</accession>
<reference evidence="7" key="1">
    <citation type="journal article" date="2023" name="Plant J.">
        <title>The genome of the king protea, Protea cynaroides.</title>
        <authorList>
            <person name="Chang J."/>
            <person name="Duong T.A."/>
            <person name="Schoeman C."/>
            <person name="Ma X."/>
            <person name="Roodt D."/>
            <person name="Barker N."/>
            <person name="Li Z."/>
            <person name="Van de Peer Y."/>
            <person name="Mizrachi E."/>
        </authorList>
    </citation>
    <scope>NUCLEOTIDE SEQUENCE</scope>
    <source>
        <tissue evidence="7">Young leaves</tissue>
    </source>
</reference>
<dbReference type="PANTHER" id="PTHR31234:SF55">
    <property type="entry name" value="LATE EMBRYOGENESIS ABUNDANT (LEA) HYDROXYPROLINE-RICH GLYCOPROTEIN FAMILY"/>
    <property type="match status" value="1"/>
</dbReference>
<evidence type="ECO:0000256" key="1">
    <source>
        <dbReference type="ARBA" id="ARBA00004167"/>
    </source>
</evidence>
<evidence type="ECO:0000256" key="5">
    <source>
        <dbReference type="SAM" id="Phobius"/>
    </source>
</evidence>
<organism evidence="7 8">
    <name type="scientific">Protea cynaroides</name>
    <dbReference type="NCBI Taxonomy" id="273540"/>
    <lineage>
        <taxon>Eukaryota</taxon>
        <taxon>Viridiplantae</taxon>
        <taxon>Streptophyta</taxon>
        <taxon>Embryophyta</taxon>
        <taxon>Tracheophyta</taxon>
        <taxon>Spermatophyta</taxon>
        <taxon>Magnoliopsida</taxon>
        <taxon>Proteales</taxon>
        <taxon>Proteaceae</taxon>
        <taxon>Protea</taxon>
    </lineage>
</organism>
<dbReference type="Pfam" id="PF03168">
    <property type="entry name" value="LEA_2"/>
    <property type="match status" value="1"/>
</dbReference>
<dbReference type="OrthoDB" id="695142at2759"/>
<keyword evidence="2 5" id="KW-0812">Transmembrane</keyword>
<name>A0A9Q0L079_9MAGN</name>
<dbReference type="InterPro" id="IPR044839">
    <property type="entry name" value="NDR1-like"/>
</dbReference>
<gene>
    <name evidence="7" type="ORF">NE237_010256</name>
</gene>
<evidence type="ECO:0000313" key="8">
    <source>
        <dbReference type="Proteomes" id="UP001141806"/>
    </source>
</evidence>
<evidence type="ECO:0000259" key="6">
    <source>
        <dbReference type="Pfam" id="PF03168"/>
    </source>
</evidence>
<dbReference type="GO" id="GO:0005886">
    <property type="term" value="C:plasma membrane"/>
    <property type="evidence" value="ECO:0007669"/>
    <property type="project" value="TreeGrafter"/>
</dbReference>
<comment type="caution">
    <text evidence="7">The sequence shown here is derived from an EMBL/GenBank/DDBJ whole genome shotgun (WGS) entry which is preliminary data.</text>
</comment>
<proteinExistence type="predicted"/>
<evidence type="ECO:0000256" key="4">
    <source>
        <dbReference type="ARBA" id="ARBA00023136"/>
    </source>
</evidence>
<dbReference type="EMBL" id="JAMYWD010000002">
    <property type="protein sequence ID" value="KAJ4979476.1"/>
    <property type="molecule type" value="Genomic_DNA"/>
</dbReference>
<evidence type="ECO:0000256" key="3">
    <source>
        <dbReference type="ARBA" id="ARBA00022989"/>
    </source>
</evidence>
<sequence length="253" mass="27753">MASTADQSKPVTGYPTGYPPAATSSYHNAAYSNTTTGTAYPYAAPPPGPGPYYNPSSYDYQRRRATFFRRLIIAAIALVIIIGIISFITWLVLRPRVPEVQLDSATVSSFNVSTSGLSANWDLAFTVRNPNKKLSVSYGSFLGFMLYGRVELTQTTLPPFDQGKMNQTTVRARFAAASTYMGTYDAQNIAADRSRGAVNFNVRLTTWARFKTGVWMTRRHVMSVYCSNVRLSFSSNSGVGSLAGGSRQCDVYM</sequence>
<keyword evidence="4 5" id="KW-0472">Membrane</keyword>
<dbReference type="GO" id="GO:0098542">
    <property type="term" value="P:defense response to other organism"/>
    <property type="evidence" value="ECO:0007669"/>
    <property type="project" value="InterPro"/>
</dbReference>
<evidence type="ECO:0000256" key="2">
    <source>
        <dbReference type="ARBA" id="ARBA00022692"/>
    </source>
</evidence>
<comment type="subcellular location">
    <subcellularLocation>
        <location evidence="1">Membrane</location>
        <topology evidence="1">Single-pass membrane protein</topology>
    </subcellularLocation>
</comment>
<protein>
    <recommendedName>
        <fullName evidence="6">Late embryogenesis abundant protein LEA-2 subgroup domain-containing protein</fullName>
    </recommendedName>
</protein>
<keyword evidence="3 5" id="KW-1133">Transmembrane helix</keyword>
<feature type="domain" description="Late embryogenesis abundant protein LEA-2 subgroup" evidence="6">
    <location>
        <begin position="125"/>
        <end position="223"/>
    </location>
</feature>
<dbReference type="AlphaFoldDB" id="A0A9Q0L079"/>
<dbReference type="InterPro" id="IPR004864">
    <property type="entry name" value="LEA_2"/>
</dbReference>
<evidence type="ECO:0000313" key="7">
    <source>
        <dbReference type="EMBL" id="KAJ4979476.1"/>
    </source>
</evidence>